<dbReference type="Gene3D" id="3.30.70.580">
    <property type="entry name" value="Pseudouridine synthase I, catalytic domain, N-terminal subdomain"/>
    <property type="match status" value="1"/>
</dbReference>
<sequence>MKPLSLSKILQSQGLGSRKQCEQMIRHSLVCVNGALVTNPNQTFMVDGLSWTIEDELFTYHEKLYVLLHKPAGYECSHQPIHHPSVYSLLPAHFIARGVQCVGRLDQDTTGVLLLTDDGVLNHALTHPKKHVTKTYIVTVKHPLTEDNVQSLLAGVLLHDENEPIAAIEAEIISPLELRLVIAEGKYHQVKRMVAAVGNRVEALHRASFGQVTLSDLAPSGWTLIDKQQLA</sequence>
<gene>
    <name evidence="9" type="ORF">LIN78_07860</name>
</gene>
<evidence type="ECO:0000313" key="10">
    <source>
        <dbReference type="Proteomes" id="UP001165395"/>
    </source>
</evidence>
<dbReference type="CDD" id="cd00165">
    <property type="entry name" value="S4"/>
    <property type="match status" value="1"/>
</dbReference>
<evidence type="ECO:0000256" key="1">
    <source>
        <dbReference type="ARBA" id="ARBA00008348"/>
    </source>
</evidence>
<dbReference type="InterPro" id="IPR036986">
    <property type="entry name" value="S4_RNA-bd_sf"/>
</dbReference>
<dbReference type="InterPro" id="IPR042092">
    <property type="entry name" value="PsdUridine_s_RsuA/RluB/E/F_cat"/>
</dbReference>
<dbReference type="InterPro" id="IPR002942">
    <property type="entry name" value="S4_RNA-bd"/>
</dbReference>
<evidence type="ECO:0000256" key="7">
    <source>
        <dbReference type="RuleBase" id="RU003887"/>
    </source>
</evidence>
<evidence type="ECO:0000259" key="8">
    <source>
        <dbReference type="SMART" id="SM00363"/>
    </source>
</evidence>
<dbReference type="InterPro" id="IPR020103">
    <property type="entry name" value="PsdUridine_synth_cat_dom_sf"/>
</dbReference>
<dbReference type="SUPFAM" id="SSF55174">
    <property type="entry name" value="Alpha-L RNA-binding motif"/>
    <property type="match status" value="1"/>
</dbReference>
<dbReference type="EC" id="5.4.99.-" evidence="7"/>
<proteinExistence type="inferred from homology"/>
<dbReference type="PROSITE" id="PS50889">
    <property type="entry name" value="S4"/>
    <property type="match status" value="1"/>
</dbReference>
<reference evidence="9" key="1">
    <citation type="submission" date="2021-10" db="EMBL/GenBank/DDBJ databases">
        <title>The complete genome sequence of Leeia sp. TBRC 13508.</title>
        <authorList>
            <person name="Charoenyingcharoen P."/>
            <person name="Yukphan P."/>
        </authorList>
    </citation>
    <scope>NUCLEOTIDE SEQUENCE</scope>
    <source>
        <strain evidence="9">TBRC 13508</strain>
    </source>
</reference>
<dbReference type="PANTHER" id="PTHR47683:SF4">
    <property type="entry name" value="PSEUDOURIDINE SYNTHASE"/>
    <property type="match status" value="1"/>
</dbReference>
<evidence type="ECO:0000256" key="3">
    <source>
        <dbReference type="ARBA" id="ARBA00023235"/>
    </source>
</evidence>
<keyword evidence="3 7" id="KW-0413">Isomerase</keyword>
<dbReference type="Proteomes" id="UP001165395">
    <property type="component" value="Unassembled WGS sequence"/>
</dbReference>
<accession>A0ABS8D5G0</accession>
<comment type="similarity">
    <text evidence="1 7">Belongs to the pseudouridine synthase RsuA family.</text>
</comment>
<dbReference type="Pfam" id="PF01479">
    <property type="entry name" value="S4"/>
    <property type="match status" value="1"/>
</dbReference>
<keyword evidence="2 6" id="KW-0694">RNA-binding</keyword>
<dbReference type="InterPro" id="IPR000748">
    <property type="entry name" value="PsdUridine_synth_RsuA/RluB/E/F"/>
</dbReference>
<comment type="caution">
    <text evidence="9">The sequence shown here is derived from an EMBL/GenBank/DDBJ whole genome shotgun (WGS) entry which is preliminary data.</text>
</comment>
<dbReference type="Gene3D" id="3.30.70.1560">
    <property type="entry name" value="Alpha-L RNA-binding motif"/>
    <property type="match status" value="1"/>
</dbReference>
<dbReference type="RefSeq" id="WP_227180231.1">
    <property type="nucleotide sequence ID" value="NZ_JAJBZT010000003.1"/>
</dbReference>
<evidence type="ECO:0000256" key="6">
    <source>
        <dbReference type="PROSITE-ProRule" id="PRU00182"/>
    </source>
</evidence>
<dbReference type="PANTHER" id="PTHR47683">
    <property type="entry name" value="PSEUDOURIDINE SYNTHASE FAMILY PROTEIN-RELATED"/>
    <property type="match status" value="1"/>
</dbReference>
<dbReference type="InterPro" id="IPR006145">
    <property type="entry name" value="PsdUridine_synth_RsuA/RluA"/>
</dbReference>
<protein>
    <recommendedName>
        <fullName evidence="7">Pseudouridine synthase</fullName>
        <ecNumber evidence="7">5.4.99.-</ecNumber>
    </recommendedName>
</protein>
<dbReference type="Pfam" id="PF00849">
    <property type="entry name" value="PseudoU_synth_2"/>
    <property type="match status" value="1"/>
</dbReference>
<feature type="domain" description="RNA-binding S4" evidence="8">
    <location>
        <begin position="4"/>
        <end position="72"/>
    </location>
</feature>
<dbReference type="SMART" id="SM00363">
    <property type="entry name" value="S4"/>
    <property type="match status" value="1"/>
</dbReference>
<dbReference type="SUPFAM" id="SSF55120">
    <property type="entry name" value="Pseudouridine synthase"/>
    <property type="match status" value="1"/>
</dbReference>
<dbReference type="EMBL" id="JAJBZT010000003">
    <property type="protein sequence ID" value="MCB6183460.1"/>
    <property type="molecule type" value="Genomic_DNA"/>
</dbReference>
<comment type="catalytic activity">
    <reaction evidence="4">
        <text>uridine(516) in 16S rRNA = pseudouridine(516) in 16S rRNA</text>
        <dbReference type="Rhea" id="RHEA:38867"/>
        <dbReference type="Rhea" id="RHEA-COMP:10089"/>
        <dbReference type="Rhea" id="RHEA-COMP:10090"/>
        <dbReference type="ChEBI" id="CHEBI:65314"/>
        <dbReference type="ChEBI" id="CHEBI:65315"/>
        <dbReference type="EC" id="5.4.99.19"/>
    </reaction>
</comment>
<evidence type="ECO:0000313" key="9">
    <source>
        <dbReference type="EMBL" id="MCB6183460.1"/>
    </source>
</evidence>
<organism evidence="9 10">
    <name type="scientific">Leeia speluncae</name>
    <dbReference type="NCBI Taxonomy" id="2884804"/>
    <lineage>
        <taxon>Bacteria</taxon>
        <taxon>Pseudomonadati</taxon>
        <taxon>Pseudomonadota</taxon>
        <taxon>Betaproteobacteria</taxon>
        <taxon>Neisseriales</taxon>
        <taxon>Leeiaceae</taxon>
        <taxon>Leeia</taxon>
    </lineage>
</organism>
<dbReference type="InterPro" id="IPR020094">
    <property type="entry name" value="TruA/RsuA/RluB/E/F_N"/>
</dbReference>
<name>A0ABS8D5G0_9NEIS</name>
<evidence type="ECO:0000256" key="4">
    <source>
        <dbReference type="ARBA" id="ARBA00036749"/>
    </source>
</evidence>
<dbReference type="CDD" id="cd02553">
    <property type="entry name" value="PseudoU_synth_RsuA"/>
    <property type="match status" value="1"/>
</dbReference>
<keyword evidence="10" id="KW-1185">Reference proteome</keyword>
<evidence type="ECO:0000256" key="5">
    <source>
        <dbReference type="ARBA" id="ARBA00037590"/>
    </source>
</evidence>
<dbReference type="Gene3D" id="3.10.290.10">
    <property type="entry name" value="RNA-binding S4 domain"/>
    <property type="match status" value="1"/>
</dbReference>
<dbReference type="PROSITE" id="PS01149">
    <property type="entry name" value="PSI_RSU"/>
    <property type="match status" value="1"/>
</dbReference>
<dbReference type="InterPro" id="IPR018496">
    <property type="entry name" value="PsdUridine_synth_RsuA/RluB_CS"/>
</dbReference>
<evidence type="ECO:0000256" key="2">
    <source>
        <dbReference type="ARBA" id="ARBA00022884"/>
    </source>
</evidence>
<dbReference type="InterPro" id="IPR050343">
    <property type="entry name" value="RsuA_PseudoU_synthase"/>
</dbReference>
<dbReference type="NCBIfam" id="TIGR00093">
    <property type="entry name" value="pseudouridine synthase"/>
    <property type="match status" value="1"/>
</dbReference>
<comment type="function">
    <text evidence="5">Responsible for synthesis of pseudouridine from uracil-516 in 16S ribosomal RNA.</text>
</comment>